<keyword evidence="1" id="KW-1133">Transmembrane helix</keyword>
<proteinExistence type="predicted"/>
<dbReference type="Proteomes" id="UP001178662">
    <property type="component" value="Chromosome"/>
</dbReference>
<dbReference type="AlphaFoldDB" id="A0AA95JG13"/>
<evidence type="ECO:0000256" key="1">
    <source>
        <dbReference type="SAM" id="Phobius"/>
    </source>
</evidence>
<evidence type="ECO:0000313" key="3">
    <source>
        <dbReference type="Proteomes" id="UP001178662"/>
    </source>
</evidence>
<feature type="transmembrane region" description="Helical" evidence="1">
    <location>
        <begin position="97"/>
        <end position="114"/>
    </location>
</feature>
<feature type="transmembrane region" description="Helical" evidence="1">
    <location>
        <begin position="9"/>
        <end position="27"/>
    </location>
</feature>
<feature type="transmembrane region" description="Helical" evidence="1">
    <location>
        <begin position="120"/>
        <end position="144"/>
    </location>
</feature>
<keyword evidence="3" id="KW-1185">Reference proteome</keyword>
<protein>
    <recommendedName>
        <fullName evidence="4">DUF2178 domain-containing protein</fullName>
    </recommendedName>
</protein>
<evidence type="ECO:0000313" key="2">
    <source>
        <dbReference type="EMBL" id="WEK54445.1"/>
    </source>
</evidence>
<keyword evidence="1" id="KW-0812">Transmembrane</keyword>
<keyword evidence="1" id="KW-0472">Membrane</keyword>
<sequence>MSFQEKRNIVSLISTLLIFGSYCLYNLQKFPNGNTSLEDTISFWGSFILILLPVTIVAKIIISIAFSIIHKIATNEKEPSFSDELDKLIELKSHRNSYFMFGLGFVLAMGSLVIDKPINVMFLILLISGFTAEVTGYISQLMYYRRGV</sequence>
<name>A0AA95JG13_9BACL</name>
<gene>
    <name evidence="2" type="ORF">P0Y55_18225</name>
</gene>
<dbReference type="EMBL" id="CP119317">
    <property type="protein sequence ID" value="WEK54445.1"/>
    <property type="molecule type" value="Genomic_DNA"/>
</dbReference>
<evidence type="ECO:0008006" key="4">
    <source>
        <dbReference type="Google" id="ProtNLM"/>
    </source>
</evidence>
<accession>A0AA95JG13</accession>
<reference evidence="2" key="1">
    <citation type="submission" date="2023-03" db="EMBL/GenBank/DDBJ databases">
        <title>Andean soil-derived lignocellulolytic bacterial consortium as a source of novel taxa and putative plastic-active enzymes.</title>
        <authorList>
            <person name="Diaz-Garcia L."/>
            <person name="Chuvochina M."/>
            <person name="Feuerriegel G."/>
            <person name="Bunk B."/>
            <person name="Sproer C."/>
            <person name="Streit W.R."/>
            <person name="Rodriguez L.M."/>
            <person name="Overmann J."/>
            <person name="Jimenez D.J."/>
        </authorList>
    </citation>
    <scope>NUCLEOTIDE SEQUENCE</scope>
    <source>
        <strain evidence="2">MAG 2441</strain>
    </source>
</reference>
<organism evidence="2 3">
    <name type="scientific">Candidatus Cohnella colombiensis</name>
    <dbReference type="NCBI Taxonomy" id="3121368"/>
    <lineage>
        <taxon>Bacteria</taxon>
        <taxon>Bacillati</taxon>
        <taxon>Bacillota</taxon>
        <taxon>Bacilli</taxon>
        <taxon>Bacillales</taxon>
        <taxon>Paenibacillaceae</taxon>
        <taxon>Cohnella</taxon>
    </lineage>
</organism>
<feature type="transmembrane region" description="Helical" evidence="1">
    <location>
        <begin position="47"/>
        <end position="69"/>
    </location>
</feature>